<feature type="transmembrane region" description="Helical" evidence="1">
    <location>
        <begin position="30"/>
        <end position="50"/>
    </location>
</feature>
<keyword evidence="1" id="KW-0472">Membrane</keyword>
<keyword evidence="1" id="KW-1133">Transmembrane helix</keyword>
<protein>
    <submittedName>
        <fullName evidence="2">Uncharacterized protein</fullName>
    </submittedName>
</protein>
<evidence type="ECO:0000313" key="2">
    <source>
        <dbReference type="EMBL" id="SEN92283.1"/>
    </source>
</evidence>
<name>A0A1H8KH30_9ACTN</name>
<accession>A0A1H8KH30</accession>
<organism evidence="2 3">
    <name type="scientific">Actinacidiphila rubida</name>
    <dbReference type="NCBI Taxonomy" id="310780"/>
    <lineage>
        <taxon>Bacteria</taxon>
        <taxon>Bacillati</taxon>
        <taxon>Actinomycetota</taxon>
        <taxon>Actinomycetes</taxon>
        <taxon>Kitasatosporales</taxon>
        <taxon>Streptomycetaceae</taxon>
        <taxon>Actinacidiphila</taxon>
    </lineage>
</organism>
<sequence length="61" mass="6544">MLAAVGAVILAIAYLLNVTSTHTDAAFTPFSLLVAGAFFVALHLAGFGVPRSTNGRRRWRR</sequence>
<reference evidence="2 3" key="1">
    <citation type="submission" date="2016-10" db="EMBL/GenBank/DDBJ databases">
        <authorList>
            <person name="de Groot N.N."/>
        </authorList>
    </citation>
    <scope>NUCLEOTIDE SEQUENCE [LARGE SCALE GENOMIC DNA]</scope>
    <source>
        <strain evidence="2 3">CGMCC 4.2026</strain>
    </source>
</reference>
<evidence type="ECO:0000313" key="3">
    <source>
        <dbReference type="Proteomes" id="UP000181951"/>
    </source>
</evidence>
<gene>
    <name evidence="2" type="ORF">SAMN05216267_10133</name>
</gene>
<evidence type="ECO:0000256" key="1">
    <source>
        <dbReference type="SAM" id="Phobius"/>
    </source>
</evidence>
<dbReference type="EMBL" id="FODD01000013">
    <property type="protein sequence ID" value="SEN92283.1"/>
    <property type="molecule type" value="Genomic_DNA"/>
</dbReference>
<dbReference type="Proteomes" id="UP000181951">
    <property type="component" value="Unassembled WGS sequence"/>
</dbReference>
<proteinExistence type="predicted"/>
<keyword evidence="3" id="KW-1185">Reference proteome</keyword>
<dbReference type="AlphaFoldDB" id="A0A1H8KH30"/>
<keyword evidence="1" id="KW-0812">Transmembrane</keyword>
<dbReference type="OrthoDB" id="3698971at2"/>
<dbReference type="RefSeq" id="WP_069465100.1">
    <property type="nucleotide sequence ID" value="NZ_FODD01000013.1"/>
</dbReference>